<comment type="similarity">
    <text evidence="1">Belongs to the low molecular weight phosphotyrosine protein phosphatase family.</text>
</comment>
<dbReference type="Pfam" id="PF01451">
    <property type="entry name" value="LMWPc"/>
    <property type="match status" value="1"/>
</dbReference>
<evidence type="ECO:0000313" key="7">
    <source>
        <dbReference type="EMBL" id="SHK41635.1"/>
    </source>
</evidence>
<sequence>MDNNTKHRILFVCHGNICRSPMAEFVMKDLVKKVGLADSFMIESAATSTEEIGNSVYPPARRKLAEHGISCSGKTARQMTRSDYNRYDLLIGMDSWNIRNMRNICGGDPEGKIVMLMDFTRRPGDVADPWYTDNFEATWRDVLEGCQALLDRFAK</sequence>
<evidence type="ECO:0000256" key="4">
    <source>
        <dbReference type="ARBA" id="ARBA00022912"/>
    </source>
</evidence>
<feature type="active site" description="Nucleophile" evidence="5">
    <location>
        <position position="13"/>
    </location>
</feature>
<evidence type="ECO:0000256" key="5">
    <source>
        <dbReference type="PIRSR" id="PIRSR617867-1"/>
    </source>
</evidence>
<dbReference type="SMART" id="SM00226">
    <property type="entry name" value="LMWPc"/>
    <property type="match status" value="1"/>
</dbReference>
<dbReference type="AlphaFoldDB" id="A0A1M6SAB0"/>
<dbReference type="InterPro" id="IPR050438">
    <property type="entry name" value="LMW_PTPase"/>
</dbReference>
<gene>
    <name evidence="7" type="ORF">SAMN05216463_10370</name>
</gene>
<feature type="domain" description="Phosphotyrosine protein phosphatase I" evidence="6">
    <location>
        <begin position="7"/>
        <end position="152"/>
    </location>
</feature>
<dbReference type="InterPro" id="IPR023485">
    <property type="entry name" value="Ptyr_pPase"/>
</dbReference>
<dbReference type="Proteomes" id="UP000184130">
    <property type="component" value="Unassembled WGS sequence"/>
</dbReference>
<evidence type="ECO:0000256" key="3">
    <source>
        <dbReference type="ARBA" id="ARBA00022801"/>
    </source>
</evidence>
<dbReference type="Gene3D" id="3.40.50.2300">
    <property type="match status" value="1"/>
</dbReference>
<dbReference type="InterPro" id="IPR036196">
    <property type="entry name" value="Ptyr_pPase_sf"/>
</dbReference>
<name>A0A1M6SAB0_XYLRU</name>
<reference evidence="7 8" key="1">
    <citation type="submission" date="2016-11" db="EMBL/GenBank/DDBJ databases">
        <authorList>
            <person name="Jaros S."/>
            <person name="Januszkiewicz K."/>
            <person name="Wedrychowicz H."/>
        </authorList>
    </citation>
    <scope>NUCLEOTIDE SEQUENCE [LARGE SCALE GENOMIC DNA]</scope>
    <source>
        <strain evidence="7 8">KHT3</strain>
    </source>
</reference>
<protein>
    <recommendedName>
        <fullName evidence="2">protein-tyrosine-phosphatase</fullName>
        <ecNumber evidence="2">3.1.3.48</ecNumber>
    </recommendedName>
</protein>
<evidence type="ECO:0000256" key="1">
    <source>
        <dbReference type="ARBA" id="ARBA00011063"/>
    </source>
</evidence>
<dbReference type="CDD" id="cd16343">
    <property type="entry name" value="LMWPTP"/>
    <property type="match status" value="1"/>
</dbReference>
<dbReference type="OrthoDB" id="9784339at2"/>
<dbReference type="GO" id="GO:0004725">
    <property type="term" value="F:protein tyrosine phosphatase activity"/>
    <property type="evidence" value="ECO:0007669"/>
    <property type="project" value="UniProtKB-EC"/>
</dbReference>
<keyword evidence="4" id="KW-0904">Protein phosphatase</keyword>
<proteinExistence type="inferred from homology"/>
<dbReference type="EC" id="3.1.3.48" evidence="2"/>
<feature type="active site" description="Proton donor" evidence="5">
    <location>
        <position position="128"/>
    </location>
</feature>
<evidence type="ECO:0000256" key="2">
    <source>
        <dbReference type="ARBA" id="ARBA00013064"/>
    </source>
</evidence>
<dbReference type="EMBL" id="FRBD01000003">
    <property type="protein sequence ID" value="SHK41635.1"/>
    <property type="molecule type" value="Genomic_DNA"/>
</dbReference>
<accession>A0A1M6SAB0</accession>
<dbReference type="PANTHER" id="PTHR11717">
    <property type="entry name" value="LOW MOLECULAR WEIGHT PROTEIN TYROSINE PHOSPHATASE"/>
    <property type="match status" value="1"/>
</dbReference>
<dbReference type="PRINTS" id="PR00719">
    <property type="entry name" value="LMWPTPASE"/>
</dbReference>
<feature type="active site" evidence="5">
    <location>
        <position position="19"/>
    </location>
</feature>
<evidence type="ECO:0000313" key="8">
    <source>
        <dbReference type="Proteomes" id="UP000184130"/>
    </source>
</evidence>
<organism evidence="7 8">
    <name type="scientific">Xylanibacter ruminicola</name>
    <name type="common">Prevotella ruminicola</name>
    <dbReference type="NCBI Taxonomy" id="839"/>
    <lineage>
        <taxon>Bacteria</taxon>
        <taxon>Pseudomonadati</taxon>
        <taxon>Bacteroidota</taxon>
        <taxon>Bacteroidia</taxon>
        <taxon>Bacteroidales</taxon>
        <taxon>Prevotellaceae</taxon>
        <taxon>Xylanibacter</taxon>
    </lineage>
</organism>
<evidence type="ECO:0000259" key="6">
    <source>
        <dbReference type="SMART" id="SM00226"/>
    </source>
</evidence>
<dbReference type="PANTHER" id="PTHR11717:SF7">
    <property type="entry name" value="LOW MOLECULAR WEIGHT PHOSPHOTYROSINE PROTEIN PHOSPHATASE"/>
    <property type="match status" value="1"/>
</dbReference>
<dbReference type="InterPro" id="IPR017867">
    <property type="entry name" value="Tyr_phospatase_low_mol_wt"/>
</dbReference>
<dbReference type="SUPFAM" id="SSF52788">
    <property type="entry name" value="Phosphotyrosine protein phosphatases I"/>
    <property type="match status" value="1"/>
</dbReference>
<keyword evidence="3" id="KW-0378">Hydrolase</keyword>